<keyword evidence="1 6" id="KW-0597">Phosphoprotein</keyword>
<dbReference type="InterPro" id="IPR036890">
    <property type="entry name" value="HATPase_C_sf"/>
</dbReference>
<feature type="domain" description="Response regulatory" evidence="7">
    <location>
        <begin position="3"/>
        <end position="121"/>
    </location>
</feature>
<evidence type="ECO:0000256" key="3">
    <source>
        <dbReference type="ARBA" id="ARBA00023015"/>
    </source>
</evidence>
<dbReference type="GO" id="GO:0000156">
    <property type="term" value="F:phosphorelay response regulator activity"/>
    <property type="evidence" value="ECO:0007669"/>
    <property type="project" value="TreeGrafter"/>
</dbReference>
<protein>
    <submittedName>
        <fullName evidence="8">Response regulator</fullName>
    </submittedName>
</protein>
<comment type="caution">
    <text evidence="8">The sequence shown here is derived from an EMBL/GenBank/DDBJ whole genome shotgun (WGS) entry which is preliminary data.</text>
</comment>
<keyword evidence="4" id="KW-0238">DNA-binding</keyword>
<dbReference type="InterPro" id="IPR011006">
    <property type="entry name" value="CheY-like_superfamily"/>
</dbReference>
<dbReference type="SMART" id="SM00448">
    <property type="entry name" value="REC"/>
    <property type="match status" value="1"/>
</dbReference>
<gene>
    <name evidence="8" type="ORF">H4O21_01920</name>
</gene>
<accession>A0A839IJM2</accession>
<dbReference type="AlphaFoldDB" id="A0A839IJM2"/>
<evidence type="ECO:0000256" key="6">
    <source>
        <dbReference type="PROSITE-ProRule" id="PRU00169"/>
    </source>
</evidence>
<keyword evidence="5" id="KW-0804">Transcription</keyword>
<dbReference type="GO" id="GO:0032993">
    <property type="term" value="C:protein-DNA complex"/>
    <property type="evidence" value="ECO:0007669"/>
    <property type="project" value="TreeGrafter"/>
</dbReference>
<dbReference type="CDD" id="cd17574">
    <property type="entry name" value="REC_OmpR"/>
    <property type="match status" value="1"/>
</dbReference>
<dbReference type="InterPro" id="IPR003594">
    <property type="entry name" value="HATPase_dom"/>
</dbReference>
<dbReference type="PANTHER" id="PTHR48111">
    <property type="entry name" value="REGULATOR OF RPOS"/>
    <property type="match status" value="1"/>
</dbReference>
<proteinExistence type="predicted"/>
<dbReference type="CDD" id="cd16936">
    <property type="entry name" value="HATPase_RsbW-like"/>
    <property type="match status" value="1"/>
</dbReference>
<keyword evidence="2" id="KW-0902">Two-component regulatory system</keyword>
<dbReference type="RefSeq" id="WP_182807160.1">
    <property type="nucleotide sequence ID" value="NZ_JACJFM010000002.1"/>
</dbReference>
<dbReference type="Proteomes" id="UP000565262">
    <property type="component" value="Unassembled WGS sequence"/>
</dbReference>
<feature type="modified residue" description="4-aspartylphosphate" evidence="6">
    <location>
        <position position="54"/>
    </location>
</feature>
<evidence type="ECO:0000259" key="7">
    <source>
        <dbReference type="PROSITE" id="PS50110"/>
    </source>
</evidence>
<keyword evidence="9" id="KW-1185">Reference proteome</keyword>
<dbReference type="GO" id="GO:0000976">
    <property type="term" value="F:transcription cis-regulatory region binding"/>
    <property type="evidence" value="ECO:0007669"/>
    <property type="project" value="TreeGrafter"/>
</dbReference>
<dbReference type="SUPFAM" id="SSF52172">
    <property type="entry name" value="CheY-like"/>
    <property type="match status" value="1"/>
</dbReference>
<sequence length="297" mass="33298">MPRILLIEDDTFIAKMISHVLTEEGYEVDHSVDGESGWKALHQVDCSYDLVVLDRQLPGMDGMMILRMLKAEPEFSAIPVIMETGLTDRSDIKEGLSAGAHYYLTKPLDKTLLLTVVEAAIQQYQQLNTVKEDASDLALICSSVEQLSMRFQTHEQAIRLAKALSRLYPDPNRVALGLHELMINAIEHGNLGISYDEKKALLLAGTLSEELEKRQASVQWGQREARVSVSREKERLVLMIEDEGDGFDWEPYMELQAERAFDPNGRGIAMARMSSFDQLAYQGRGNVVEAVVLTNKG</sequence>
<dbReference type="Pfam" id="PF00072">
    <property type="entry name" value="Response_reg"/>
    <property type="match status" value="1"/>
</dbReference>
<dbReference type="InterPro" id="IPR001789">
    <property type="entry name" value="Sig_transdc_resp-reg_receiver"/>
</dbReference>
<dbReference type="GO" id="GO:0006355">
    <property type="term" value="P:regulation of DNA-templated transcription"/>
    <property type="evidence" value="ECO:0007669"/>
    <property type="project" value="TreeGrafter"/>
</dbReference>
<reference evidence="8 9" key="1">
    <citation type="submission" date="2020-08" db="EMBL/GenBank/DDBJ databases">
        <title>Oceanospirillum sp. nov. isolated from marine sediment.</title>
        <authorList>
            <person name="Ji X."/>
        </authorList>
    </citation>
    <scope>NUCLEOTIDE SEQUENCE [LARGE SCALE GENOMIC DNA]</scope>
    <source>
        <strain evidence="8 9">D5</strain>
    </source>
</reference>
<dbReference type="PROSITE" id="PS50110">
    <property type="entry name" value="RESPONSE_REGULATORY"/>
    <property type="match status" value="1"/>
</dbReference>
<evidence type="ECO:0000313" key="8">
    <source>
        <dbReference type="EMBL" id="MBB1485375.1"/>
    </source>
</evidence>
<evidence type="ECO:0000256" key="2">
    <source>
        <dbReference type="ARBA" id="ARBA00023012"/>
    </source>
</evidence>
<dbReference type="Pfam" id="PF13581">
    <property type="entry name" value="HATPase_c_2"/>
    <property type="match status" value="1"/>
</dbReference>
<dbReference type="SUPFAM" id="SSF55874">
    <property type="entry name" value="ATPase domain of HSP90 chaperone/DNA topoisomerase II/histidine kinase"/>
    <property type="match status" value="1"/>
</dbReference>
<dbReference type="InterPro" id="IPR039420">
    <property type="entry name" value="WalR-like"/>
</dbReference>
<dbReference type="PANTHER" id="PTHR48111:SF1">
    <property type="entry name" value="TWO-COMPONENT RESPONSE REGULATOR ORR33"/>
    <property type="match status" value="1"/>
</dbReference>
<evidence type="ECO:0000256" key="1">
    <source>
        <dbReference type="ARBA" id="ARBA00022553"/>
    </source>
</evidence>
<evidence type="ECO:0000313" key="9">
    <source>
        <dbReference type="Proteomes" id="UP000565262"/>
    </source>
</evidence>
<dbReference type="Gene3D" id="3.40.50.2300">
    <property type="match status" value="1"/>
</dbReference>
<evidence type="ECO:0000256" key="5">
    <source>
        <dbReference type="ARBA" id="ARBA00023163"/>
    </source>
</evidence>
<organism evidence="8 9">
    <name type="scientific">Oceanospirillum sediminis</name>
    <dbReference type="NCBI Taxonomy" id="2760088"/>
    <lineage>
        <taxon>Bacteria</taxon>
        <taxon>Pseudomonadati</taxon>
        <taxon>Pseudomonadota</taxon>
        <taxon>Gammaproteobacteria</taxon>
        <taxon>Oceanospirillales</taxon>
        <taxon>Oceanospirillaceae</taxon>
        <taxon>Oceanospirillum</taxon>
    </lineage>
</organism>
<dbReference type="Gene3D" id="3.30.565.10">
    <property type="entry name" value="Histidine kinase-like ATPase, C-terminal domain"/>
    <property type="match status" value="1"/>
</dbReference>
<name>A0A839IJM2_9GAMM</name>
<dbReference type="EMBL" id="JACJFM010000002">
    <property type="protein sequence ID" value="MBB1485375.1"/>
    <property type="molecule type" value="Genomic_DNA"/>
</dbReference>
<dbReference type="GO" id="GO:0005829">
    <property type="term" value="C:cytosol"/>
    <property type="evidence" value="ECO:0007669"/>
    <property type="project" value="TreeGrafter"/>
</dbReference>
<keyword evidence="3" id="KW-0805">Transcription regulation</keyword>
<evidence type="ECO:0000256" key="4">
    <source>
        <dbReference type="ARBA" id="ARBA00023125"/>
    </source>
</evidence>